<organism evidence="1 2">
    <name type="scientific">Lachnoanaerobaculum saburreum F0468</name>
    <dbReference type="NCBI Taxonomy" id="1095750"/>
    <lineage>
        <taxon>Bacteria</taxon>
        <taxon>Bacillati</taxon>
        <taxon>Bacillota</taxon>
        <taxon>Clostridia</taxon>
        <taxon>Lachnospirales</taxon>
        <taxon>Lachnospiraceae</taxon>
        <taxon>Lachnoanaerobaculum</taxon>
    </lineage>
</organism>
<evidence type="ECO:0000313" key="2">
    <source>
        <dbReference type="Proteomes" id="UP000005039"/>
    </source>
</evidence>
<comment type="caution">
    <text evidence="1">The sequence shown here is derived from an EMBL/GenBank/DDBJ whole genome shotgun (WGS) entry which is preliminary data.</text>
</comment>
<sequence length="125" mass="14244">MSVHHGRKKQVPNQVICLPAPKEVANDPAFKKTNKTIIKQLISVELIMNVTEYQADVYYNSTTGERIQAAFPSVVDGELQRKQTFAMTFRSFESIEELCRNKGVLLGVRKNNPNLYTAVKEIFNR</sequence>
<keyword evidence="2" id="KW-1185">Reference proteome</keyword>
<accession>I0R9B1</accession>
<dbReference type="EMBL" id="AJGH01000052">
    <property type="protein sequence ID" value="EIC96269.1"/>
    <property type="molecule type" value="Genomic_DNA"/>
</dbReference>
<dbReference type="RefSeq" id="WP_008753651.1">
    <property type="nucleotide sequence ID" value="NZ_AJGH01000052.1"/>
</dbReference>
<reference evidence="1 2" key="1">
    <citation type="submission" date="2012-03" db="EMBL/GenBank/DDBJ databases">
        <authorList>
            <person name="Durkin A.S."/>
            <person name="McCorrison J."/>
            <person name="Torralba M."/>
            <person name="Gillis M."/>
            <person name="Methe B."/>
            <person name="Sutton G."/>
            <person name="Nelson K.E."/>
        </authorList>
    </citation>
    <scope>NUCLEOTIDE SEQUENCE [LARGE SCALE GENOMIC DNA]</scope>
    <source>
        <strain evidence="1 2">F0468</strain>
    </source>
</reference>
<gene>
    <name evidence="1" type="ORF">HMPREF9970_2156</name>
</gene>
<protein>
    <submittedName>
        <fullName evidence="1">Uncharacterized protein</fullName>
    </submittedName>
</protein>
<name>I0R9B1_9FIRM</name>
<dbReference type="Proteomes" id="UP000005039">
    <property type="component" value="Unassembled WGS sequence"/>
</dbReference>
<dbReference type="AlphaFoldDB" id="I0R9B1"/>
<proteinExistence type="predicted"/>
<dbReference type="eggNOG" id="ENOG50331F1">
    <property type="taxonomic scope" value="Bacteria"/>
</dbReference>
<evidence type="ECO:0000313" key="1">
    <source>
        <dbReference type="EMBL" id="EIC96269.1"/>
    </source>
</evidence>